<feature type="transmembrane region" description="Helical" evidence="8">
    <location>
        <begin position="270"/>
        <end position="294"/>
    </location>
</feature>
<keyword evidence="6 8" id="KW-0472">Membrane</keyword>
<feature type="region of interest" description="Disordered" evidence="7">
    <location>
        <begin position="1"/>
        <end position="21"/>
    </location>
</feature>
<evidence type="ECO:0000256" key="4">
    <source>
        <dbReference type="ARBA" id="ARBA00022692"/>
    </source>
</evidence>
<evidence type="ECO:0000256" key="8">
    <source>
        <dbReference type="SAM" id="Phobius"/>
    </source>
</evidence>
<evidence type="ECO:0000256" key="1">
    <source>
        <dbReference type="ARBA" id="ARBA00004651"/>
    </source>
</evidence>
<feature type="transmembrane region" description="Helical" evidence="8">
    <location>
        <begin position="379"/>
        <end position="400"/>
    </location>
</feature>
<feature type="transmembrane region" description="Helical" evidence="8">
    <location>
        <begin position="53"/>
        <end position="74"/>
    </location>
</feature>
<name>A0A067BZJ7_SAPPC</name>
<dbReference type="VEuPathDB" id="FungiDB:SPRG_11121"/>
<feature type="transmembrane region" description="Helical" evidence="8">
    <location>
        <begin position="138"/>
        <end position="158"/>
    </location>
</feature>
<comment type="similarity">
    <text evidence="2">Belongs to the SLC34A transporter family.</text>
</comment>
<gene>
    <name evidence="9" type="ORF">SPRG_11121</name>
</gene>
<dbReference type="AlphaFoldDB" id="A0A067BZJ7"/>
<sequence>MAASKEISLQSSEVPLTPCSPSPDAPFNGVDDAEIQLEDEDTTFANLPWHMQLAWGIFYLVLALSSLYFFMVAVKWIGESFSLLLGCEAKGAFAFADNPVAGLMVGIVSTAILHSSGTVTSIIVALVGSKGLTVRQGVPIIMGANVGTCVTCIMVAFAQMGKRDQFERAMAAATVHDMYNIWSVIILFPLELLFHPLELLATSMSGGQANAYFESPVDIVVNPLASKLIRVDKSMIEKVSLGKVTCEKAVFLKGGAFLDSYKSGSMSGGAIGGICLAIGFTLLVLSLLALVYMLQKLFRGSAQKTIRKALNFNGYVNILLGTLITFCVHSSTVVTSTLTPMAGLGLVTLEQVYPIVIGANLGTTVTALLASWVTGSPDAVAIALVHFWFNILGIVLFYPIPITRKPILDWARRLAYYSARWPVVAALFLVLLFLVIPGLALGLTYLYKAGTVGLVLAIFISVGAVATIGGFYFWYLKKGGRSTWHAFLERKAEAHEAKMAEADKVEADKVVV</sequence>
<feature type="transmembrane region" description="Helical" evidence="8">
    <location>
        <begin position="315"/>
        <end position="334"/>
    </location>
</feature>
<dbReference type="KEGG" id="spar:SPRG_11121"/>
<keyword evidence="4 8" id="KW-0812">Transmembrane</keyword>
<reference evidence="9 10" key="1">
    <citation type="journal article" date="2013" name="PLoS Genet.">
        <title>Distinctive expansion of potential virulence genes in the genome of the oomycete fish pathogen Saprolegnia parasitica.</title>
        <authorList>
            <person name="Jiang R.H."/>
            <person name="de Bruijn I."/>
            <person name="Haas B.J."/>
            <person name="Belmonte R."/>
            <person name="Lobach L."/>
            <person name="Christie J."/>
            <person name="van den Ackerveken G."/>
            <person name="Bottin A."/>
            <person name="Bulone V."/>
            <person name="Diaz-Moreno S.M."/>
            <person name="Dumas B."/>
            <person name="Fan L."/>
            <person name="Gaulin E."/>
            <person name="Govers F."/>
            <person name="Grenville-Briggs L.J."/>
            <person name="Horner N.R."/>
            <person name="Levin J.Z."/>
            <person name="Mammella M."/>
            <person name="Meijer H.J."/>
            <person name="Morris P."/>
            <person name="Nusbaum C."/>
            <person name="Oome S."/>
            <person name="Phillips A.J."/>
            <person name="van Rooyen D."/>
            <person name="Rzeszutek E."/>
            <person name="Saraiva M."/>
            <person name="Secombes C.J."/>
            <person name="Seidl M.F."/>
            <person name="Snel B."/>
            <person name="Stassen J.H."/>
            <person name="Sykes S."/>
            <person name="Tripathy S."/>
            <person name="van den Berg H."/>
            <person name="Vega-Arreguin J.C."/>
            <person name="Wawra S."/>
            <person name="Young S.K."/>
            <person name="Zeng Q."/>
            <person name="Dieguez-Uribeondo J."/>
            <person name="Russ C."/>
            <person name="Tyler B.M."/>
            <person name="van West P."/>
        </authorList>
    </citation>
    <scope>NUCLEOTIDE SEQUENCE [LARGE SCALE GENOMIC DNA]</scope>
    <source>
        <strain evidence="9 10">CBS 223.65</strain>
    </source>
</reference>
<evidence type="ECO:0000256" key="5">
    <source>
        <dbReference type="ARBA" id="ARBA00022989"/>
    </source>
</evidence>
<evidence type="ECO:0000256" key="3">
    <source>
        <dbReference type="ARBA" id="ARBA00022475"/>
    </source>
</evidence>
<dbReference type="PANTHER" id="PTHR10010:SF46">
    <property type="entry name" value="SODIUM-DEPENDENT PHOSPHATE TRANSPORT PROTEIN 2B"/>
    <property type="match status" value="1"/>
</dbReference>
<dbReference type="STRING" id="695850.A0A067BZJ7"/>
<feature type="transmembrane region" description="Helical" evidence="8">
    <location>
        <begin position="421"/>
        <end position="447"/>
    </location>
</feature>
<dbReference type="RefSeq" id="XP_012205656.1">
    <property type="nucleotide sequence ID" value="XM_012350266.1"/>
</dbReference>
<organism evidence="9 10">
    <name type="scientific">Saprolegnia parasitica (strain CBS 223.65)</name>
    <dbReference type="NCBI Taxonomy" id="695850"/>
    <lineage>
        <taxon>Eukaryota</taxon>
        <taxon>Sar</taxon>
        <taxon>Stramenopiles</taxon>
        <taxon>Oomycota</taxon>
        <taxon>Saprolegniomycetes</taxon>
        <taxon>Saprolegniales</taxon>
        <taxon>Saprolegniaceae</taxon>
        <taxon>Saprolegnia</taxon>
    </lineage>
</organism>
<dbReference type="OMA" id="FTAKCCC"/>
<evidence type="ECO:0000256" key="2">
    <source>
        <dbReference type="ARBA" id="ARBA00005808"/>
    </source>
</evidence>
<proteinExistence type="inferred from homology"/>
<dbReference type="NCBIfam" id="NF037997">
    <property type="entry name" value="Na_Pi_symport"/>
    <property type="match status" value="2"/>
</dbReference>
<dbReference type="Proteomes" id="UP000030745">
    <property type="component" value="Unassembled WGS sequence"/>
</dbReference>
<protein>
    <recommendedName>
        <fullName evidence="11">Sodium-dependent phosphate transporter</fullName>
    </recommendedName>
</protein>
<dbReference type="EMBL" id="KK583251">
    <property type="protein sequence ID" value="KDO23673.1"/>
    <property type="molecule type" value="Genomic_DNA"/>
</dbReference>
<dbReference type="OrthoDB" id="72829at2759"/>
<dbReference type="InterPro" id="IPR003841">
    <property type="entry name" value="Na/Pi_transpt"/>
</dbReference>
<evidence type="ECO:0000313" key="9">
    <source>
        <dbReference type="EMBL" id="KDO23673.1"/>
    </source>
</evidence>
<evidence type="ECO:0008006" key="11">
    <source>
        <dbReference type="Google" id="ProtNLM"/>
    </source>
</evidence>
<dbReference type="GO" id="GO:0044341">
    <property type="term" value="P:sodium-dependent phosphate transport"/>
    <property type="evidence" value="ECO:0007669"/>
    <property type="project" value="InterPro"/>
</dbReference>
<dbReference type="Pfam" id="PF02690">
    <property type="entry name" value="Na_Pi_cotrans"/>
    <property type="match status" value="2"/>
</dbReference>
<keyword evidence="10" id="KW-1185">Reference proteome</keyword>
<keyword evidence="5 8" id="KW-1133">Transmembrane helix</keyword>
<evidence type="ECO:0000256" key="6">
    <source>
        <dbReference type="ARBA" id="ARBA00023136"/>
    </source>
</evidence>
<dbReference type="PANTHER" id="PTHR10010">
    <property type="entry name" value="SOLUTE CARRIER FAMILY 34 SODIUM PHOSPHATE , MEMBER 2-RELATED"/>
    <property type="match status" value="1"/>
</dbReference>
<dbReference type="GeneID" id="24133190"/>
<feature type="transmembrane region" description="Helical" evidence="8">
    <location>
        <begin position="100"/>
        <end position="126"/>
    </location>
</feature>
<dbReference type="GO" id="GO:0005436">
    <property type="term" value="F:sodium:phosphate symporter activity"/>
    <property type="evidence" value="ECO:0007669"/>
    <property type="project" value="InterPro"/>
</dbReference>
<evidence type="ECO:0000256" key="7">
    <source>
        <dbReference type="SAM" id="MobiDB-lite"/>
    </source>
</evidence>
<feature type="transmembrane region" description="Helical" evidence="8">
    <location>
        <begin position="179"/>
        <end position="197"/>
    </location>
</feature>
<comment type="subcellular location">
    <subcellularLocation>
        <location evidence="1">Cell membrane</location>
        <topology evidence="1">Multi-pass membrane protein</topology>
    </subcellularLocation>
</comment>
<dbReference type="GO" id="GO:0005886">
    <property type="term" value="C:plasma membrane"/>
    <property type="evidence" value="ECO:0007669"/>
    <property type="project" value="UniProtKB-SubCell"/>
</dbReference>
<keyword evidence="3" id="KW-1003">Cell membrane</keyword>
<accession>A0A067BZJ7</accession>
<feature type="transmembrane region" description="Helical" evidence="8">
    <location>
        <begin position="453"/>
        <end position="475"/>
    </location>
</feature>
<evidence type="ECO:0000313" key="10">
    <source>
        <dbReference type="Proteomes" id="UP000030745"/>
    </source>
</evidence>